<dbReference type="GO" id="GO:0005634">
    <property type="term" value="C:nucleus"/>
    <property type="evidence" value="ECO:0007669"/>
    <property type="project" value="TreeGrafter"/>
</dbReference>
<dbReference type="GO" id="GO:0003723">
    <property type="term" value="F:RNA binding"/>
    <property type="evidence" value="ECO:0007669"/>
    <property type="project" value="TreeGrafter"/>
</dbReference>
<dbReference type="Proteomes" id="UP001211907">
    <property type="component" value="Unassembled WGS sequence"/>
</dbReference>
<dbReference type="GO" id="GO:0005737">
    <property type="term" value="C:cytoplasm"/>
    <property type="evidence" value="ECO:0007669"/>
    <property type="project" value="TreeGrafter"/>
</dbReference>
<feature type="non-terminal residue" evidence="2">
    <location>
        <position position="1"/>
    </location>
</feature>
<dbReference type="InterPro" id="IPR016024">
    <property type="entry name" value="ARM-type_fold"/>
</dbReference>
<dbReference type="GO" id="GO:0042565">
    <property type="term" value="C:RNA nuclear export complex"/>
    <property type="evidence" value="ECO:0007669"/>
    <property type="project" value="TreeGrafter"/>
</dbReference>
<dbReference type="Pfam" id="PF19273">
    <property type="entry name" value="Exportin-5"/>
    <property type="match status" value="1"/>
</dbReference>
<dbReference type="AlphaFoldDB" id="A0AAD5SPG0"/>
<dbReference type="PANTHER" id="PTHR11223">
    <property type="entry name" value="EXPORTIN 1/5"/>
    <property type="match status" value="1"/>
</dbReference>
<dbReference type="EMBL" id="JADGJH010003881">
    <property type="protein sequence ID" value="KAJ3088292.1"/>
    <property type="molecule type" value="Genomic_DNA"/>
</dbReference>
<evidence type="ECO:0000259" key="1">
    <source>
        <dbReference type="Pfam" id="PF19273"/>
    </source>
</evidence>
<dbReference type="PANTHER" id="PTHR11223:SF3">
    <property type="entry name" value="EXPORTIN-5"/>
    <property type="match status" value="1"/>
</dbReference>
<evidence type="ECO:0000313" key="3">
    <source>
        <dbReference type="Proteomes" id="UP001211907"/>
    </source>
</evidence>
<feature type="domain" description="Exportin-5 C-terminal" evidence="1">
    <location>
        <begin position="11"/>
        <end position="457"/>
    </location>
</feature>
<comment type="caution">
    <text evidence="2">The sequence shown here is derived from an EMBL/GenBank/DDBJ whole genome shotgun (WGS) entry which is preliminary data.</text>
</comment>
<dbReference type="GO" id="GO:0006611">
    <property type="term" value="P:protein export from nucleus"/>
    <property type="evidence" value="ECO:0007669"/>
    <property type="project" value="InterPro"/>
</dbReference>
<reference evidence="2" key="1">
    <citation type="submission" date="2020-05" db="EMBL/GenBank/DDBJ databases">
        <title>Phylogenomic resolution of chytrid fungi.</title>
        <authorList>
            <person name="Stajich J.E."/>
            <person name="Amses K."/>
            <person name="Simmons R."/>
            <person name="Seto K."/>
            <person name="Myers J."/>
            <person name="Bonds A."/>
            <person name="Quandt C.A."/>
            <person name="Barry K."/>
            <person name="Liu P."/>
            <person name="Grigoriev I."/>
            <person name="Longcore J.E."/>
            <person name="James T.Y."/>
        </authorList>
    </citation>
    <scope>NUCLEOTIDE SEQUENCE</scope>
    <source>
        <strain evidence="2">JEL0513</strain>
    </source>
</reference>
<dbReference type="SUPFAM" id="SSF48371">
    <property type="entry name" value="ARM repeat"/>
    <property type="match status" value="1"/>
</dbReference>
<dbReference type="GO" id="GO:0006405">
    <property type="term" value="P:RNA export from nucleus"/>
    <property type="evidence" value="ECO:0007669"/>
    <property type="project" value="TreeGrafter"/>
</dbReference>
<gene>
    <name evidence="2" type="primary">XPO5</name>
    <name evidence="2" type="ORF">HK100_008088</name>
</gene>
<name>A0AAD5SPG0_9FUNG</name>
<dbReference type="InterPro" id="IPR045478">
    <property type="entry name" value="Exportin-5_C"/>
</dbReference>
<dbReference type="Gene3D" id="1.25.10.10">
    <property type="entry name" value="Leucine-rich Repeat Variant"/>
    <property type="match status" value="1"/>
</dbReference>
<dbReference type="GO" id="GO:0005049">
    <property type="term" value="F:nuclear export signal receptor activity"/>
    <property type="evidence" value="ECO:0007669"/>
    <property type="project" value="InterPro"/>
</dbReference>
<accession>A0AAD5SPG0</accession>
<keyword evidence="3" id="KW-1185">Reference proteome</keyword>
<sequence length="457" mass="52444">MAAWKKVLAGDDYDYLKRLAELVGIFAEKQMFYKQMTHTPNGFERLLELLMFFTQHESRTIASYVASTWHNLSTHEVMKNIPQIQPFLGRLLNVCIQRILEGDSKFISETSKEYDEVDFDDEGDCKACIESNAQRFSTILQFVAKKQPFETFTVVDEHVRFLVFSVHQNVERNDFGFLVPGTQVAAHLENIQSVFDIVIKAIPNVLDPEFSDKGLLAKVSTFFTDFLNFHTQDPVVLRCVLSVLVCVTESVCDEASLLKCIEKIFTAVTFTMPDETDFSQRRLILREDTRNLRMKAASALVKLAASLPDALIPLFDKFVPLIRSYVQTNVILHFERVKLVEFLIVMIHGCTTRDFDTKSQMFGLIVSSNVAEWEMLDDSPFSRGEALLSALGIRKLASGDTLSELDVQVVEQWRHKINLELRSWMMWMKRTPSNKNQPSLWSPYLARIVPKILSMIR</sequence>
<dbReference type="InterPro" id="IPR011989">
    <property type="entry name" value="ARM-like"/>
</dbReference>
<proteinExistence type="predicted"/>
<protein>
    <submittedName>
        <fullName evidence="2">Exportin-5</fullName>
    </submittedName>
</protein>
<evidence type="ECO:0000313" key="2">
    <source>
        <dbReference type="EMBL" id="KAJ3088292.1"/>
    </source>
</evidence>
<dbReference type="InterPro" id="IPR045065">
    <property type="entry name" value="XPO1/5"/>
</dbReference>
<organism evidence="2 3">
    <name type="scientific">Physocladia obscura</name>
    <dbReference type="NCBI Taxonomy" id="109957"/>
    <lineage>
        <taxon>Eukaryota</taxon>
        <taxon>Fungi</taxon>
        <taxon>Fungi incertae sedis</taxon>
        <taxon>Chytridiomycota</taxon>
        <taxon>Chytridiomycota incertae sedis</taxon>
        <taxon>Chytridiomycetes</taxon>
        <taxon>Chytridiales</taxon>
        <taxon>Chytriomycetaceae</taxon>
        <taxon>Physocladia</taxon>
    </lineage>
</organism>